<organism evidence="1 2">
    <name type="scientific">Janthinobacterium lividum</name>
    <dbReference type="NCBI Taxonomy" id="29581"/>
    <lineage>
        <taxon>Bacteria</taxon>
        <taxon>Pseudomonadati</taxon>
        <taxon>Pseudomonadota</taxon>
        <taxon>Betaproteobacteria</taxon>
        <taxon>Burkholderiales</taxon>
        <taxon>Oxalobacteraceae</taxon>
        <taxon>Janthinobacterium</taxon>
    </lineage>
</organism>
<gene>
    <name evidence="1" type="ORF">AKG95_21630</name>
</gene>
<dbReference type="Proteomes" id="UP000179840">
    <property type="component" value="Unassembled WGS sequence"/>
</dbReference>
<proteinExistence type="predicted"/>
<evidence type="ECO:0000313" key="2">
    <source>
        <dbReference type="Proteomes" id="UP000179840"/>
    </source>
</evidence>
<dbReference type="RefSeq" id="WP_071078976.1">
    <property type="nucleotide sequence ID" value="NZ_LFKP01000011.1"/>
</dbReference>
<sequence length="113" mass="13143">MMIVKMLKMRLAGVEVPKRRLHDRYNSARPGTLEVIETTDQGLHRLVKLARFTYGEKGNYVDTLFDVNLLWYRDGRMVLSGFERSKVDMQFCDYAQSWLCFVGTEPPPVPEGR</sequence>
<reference evidence="1 2" key="1">
    <citation type="submission" date="2015-06" db="EMBL/GenBank/DDBJ databases">
        <title>Draft genome sequencing of a biphenyl-degrading bacterium, Janthinobacterium lividum MEG1.</title>
        <authorList>
            <person name="Shimodaira J."/>
            <person name="Hatta T."/>
        </authorList>
    </citation>
    <scope>NUCLEOTIDE SEQUENCE [LARGE SCALE GENOMIC DNA]</scope>
    <source>
        <strain evidence="1 2">MEG1</strain>
    </source>
</reference>
<protein>
    <submittedName>
        <fullName evidence="1">Uncharacterized protein</fullName>
    </submittedName>
</protein>
<accession>A0A1S1U372</accession>
<dbReference type="EMBL" id="LFKP01000011">
    <property type="protein sequence ID" value="OHV94907.1"/>
    <property type="molecule type" value="Genomic_DNA"/>
</dbReference>
<comment type="caution">
    <text evidence="1">The sequence shown here is derived from an EMBL/GenBank/DDBJ whole genome shotgun (WGS) entry which is preliminary data.</text>
</comment>
<name>A0A1S1U372_9BURK</name>
<dbReference type="AlphaFoldDB" id="A0A1S1U372"/>
<evidence type="ECO:0000313" key="1">
    <source>
        <dbReference type="EMBL" id="OHV94907.1"/>
    </source>
</evidence>